<protein>
    <submittedName>
        <fullName evidence="1">Uncharacterized protein</fullName>
    </submittedName>
</protein>
<evidence type="ECO:0000313" key="2">
    <source>
        <dbReference type="Proteomes" id="UP001208935"/>
    </source>
</evidence>
<dbReference type="EMBL" id="QZCW01000002">
    <property type="protein sequence ID" value="MCW5321921.1"/>
    <property type="molecule type" value="Genomic_DNA"/>
</dbReference>
<accession>A0ABT3KUA4</accession>
<proteinExistence type="predicted"/>
<name>A0ABT3KUA4_9BURK</name>
<comment type="caution">
    <text evidence="1">The sequence shown here is derived from an EMBL/GenBank/DDBJ whole genome shotgun (WGS) entry which is preliminary data.</text>
</comment>
<dbReference type="Proteomes" id="UP001208935">
    <property type="component" value="Unassembled WGS sequence"/>
</dbReference>
<sequence length="126" mass="14081">MFERLNSHSETTYQERSLWGMLTWDRSTTINSTQLLAGQPTQLQSQNDILSNSGGSQLLQGTELRYGGRAVFNGGVGERARADAQIIYQILTNTVTQTRTQDANYYRRLGVMKHNGAPIFHPHPAA</sequence>
<evidence type="ECO:0000313" key="1">
    <source>
        <dbReference type="EMBL" id="MCW5321921.1"/>
    </source>
</evidence>
<dbReference type="RefSeq" id="WP_265282379.1">
    <property type="nucleotide sequence ID" value="NZ_QZCW01000002.1"/>
</dbReference>
<keyword evidence="2" id="KW-1185">Reference proteome</keyword>
<organism evidence="1 2">
    <name type="scientific">Verminephrobacter aporrectodeae subsp. tuberculatae</name>
    <dbReference type="NCBI Taxonomy" id="1110392"/>
    <lineage>
        <taxon>Bacteria</taxon>
        <taxon>Pseudomonadati</taxon>
        <taxon>Pseudomonadota</taxon>
        <taxon>Betaproteobacteria</taxon>
        <taxon>Burkholderiales</taxon>
        <taxon>Comamonadaceae</taxon>
        <taxon>Verminephrobacter</taxon>
    </lineage>
</organism>
<gene>
    <name evidence="1" type="ORF">D5039_12370</name>
</gene>
<reference evidence="2" key="1">
    <citation type="submission" date="2023-07" db="EMBL/GenBank/DDBJ databases">
        <title>Verminephrobacter genomes.</title>
        <authorList>
            <person name="Lund M.B."/>
        </authorList>
    </citation>
    <scope>NUCLEOTIDE SEQUENCE [LARGE SCALE GENOMIC DNA]</scope>
    <source>
        <strain evidence="2">AtM5-05</strain>
    </source>
</reference>